<feature type="transmembrane region" description="Helical" evidence="2">
    <location>
        <begin position="21"/>
        <end position="43"/>
    </location>
</feature>
<proteinExistence type="predicted"/>
<dbReference type="InterPro" id="IPR051824">
    <property type="entry name" value="LRR_Rcpt-Like_S/T_Kinase"/>
</dbReference>
<gene>
    <name evidence="3" type="ORF">DY000_02053617</name>
</gene>
<name>A0ABQ7AG51_BRACR</name>
<reference evidence="3 4" key="1">
    <citation type="journal article" date="2020" name="BMC Genomics">
        <title>Intraspecific diversification of the crop wild relative Brassica cretica Lam. using demographic model selection.</title>
        <authorList>
            <person name="Kioukis A."/>
            <person name="Michalopoulou V.A."/>
            <person name="Briers L."/>
            <person name="Pirintsos S."/>
            <person name="Studholme D.J."/>
            <person name="Pavlidis P."/>
            <person name="Sarris P.F."/>
        </authorList>
    </citation>
    <scope>NUCLEOTIDE SEQUENCE [LARGE SCALE GENOMIC DNA]</scope>
    <source>
        <strain evidence="4">cv. PFS-1207/04</strain>
    </source>
</reference>
<keyword evidence="2" id="KW-0472">Membrane</keyword>
<accession>A0ABQ7AG51</accession>
<evidence type="ECO:0000313" key="4">
    <source>
        <dbReference type="Proteomes" id="UP000266723"/>
    </source>
</evidence>
<evidence type="ECO:0000256" key="1">
    <source>
        <dbReference type="ARBA" id="ARBA00004479"/>
    </source>
</evidence>
<evidence type="ECO:0000256" key="2">
    <source>
        <dbReference type="SAM" id="Phobius"/>
    </source>
</evidence>
<dbReference type="PANTHER" id="PTHR48006">
    <property type="entry name" value="LEUCINE-RICH REPEAT-CONTAINING PROTEIN DDB_G0281931-RELATED"/>
    <property type="match status" value="1"/>
</dbReference>
<dbReference type="EMBL" id="QGKV02002055">
    <property type="protein sequence ID" value="KAF3496674.1"/>
    <property type="molecule type" value="Genomic_DNA"/>
</dbReference>
<keyword evidence="2" id="KW-0812">Transmembrane</keyword>
<comment type="caution">
    <text evidence="3">The sequence shown here is derived from an EMBL/GenBank/DDBJ whole genome shotgun (WGS) entry which is preliminary data.</text>
</comment>
<dbReference type="SUPFAM" id="SSF56112">
    <property type="entry name" value="Protein kinase-like (PK-like)"/>
    <property type="match status" value="1"/>
</dbReference>
<dbReference type="Proteomes" id="UP000266723">
    <property type="component" value="Unassembled WGS sequence"/>
</dbReference>
<protein>
    <recommendedName>
        <fullName evidence="5">Protein kinase domain-containing protein</fullName>
    </recommendedName>
</protein>
<sequence length="384" mass="44111">MLEIRLYWAGKAMKIELHFNYPLILGVIGALIAVTLLALGLYAHKRCIGENYTRERDLRAQGLQTVCFTWRQLEAATNNFDQANKLGEGGRAVRWNNHSSQAAFFQVMPRKPRYMENNSLALPLFGKSSLKLEWEVRQNICVGIAKGLEFLHEGRKPMYIGWLRAARRFLRVNHGFLLSPVTKELLAVRAAAILRTSMSSDVSAMFQIRWNFDFHRLQNALMLLRMVLNRFGLSIRKIMLTRLQHLVGIMVLSYEPVRDLLWGGPYFSGPFSPKRVCLAVAYNRYRLHPDLPAKEESETSMEECVPYDIQDERERSRSLRNKQIAVDDEYGAVDRLEYPTDELFRNFLNSKASGNGTDQADPPGVDNFAPDFDNFFLILGCPRQ</sequence>
<evidence type="ECO:0000313" key="3">
    <source>
        <dbReference type="EMBL" id="KAF3496674.1"/>
    </source>
</evidence>
<keyword evidence="4" id="KW-1185">Reference proteome</keyword>
<dbReference type="InterPro" id="IPR011009">
    <property type="entry name" value="Kinase-like_dom_sf"/>
</dbReference>
<dbReference type="Gene3D" id="1.10.510.10">
    <property type="entry name" value="Transferase(Phosphotransferase) domain 1"/>
    <property type="match status" value="1"/>
</dbReference>
<evidence type="ECO:0008006" key="5">
    <source>
        <dbReference type="Google" id="ProtNLM"/>
    </source>
</evidence>
<comment type="subcellular location">
    <subcellularLocation>
        <location evidence="1">Membrane</location>
        <topology evidence="1">Single-pass type I membrane protein</topology>
    </subcellularLocation>
</comment>
<organism evidence="3 4">
    <name type="scientific">Brassica cretica</name>
    <name type="common">Mustard</name>
    <dbReference type="NCBI Taxonomy" id="69181"/>
    <lineage>
        <taxon>Eukaryota</taxon>
        <taxon>Viridiplantae</taxon>
        <taxon>Streptophyta</taxon>
        <taxon>Embryophyta</taxon>
        <taxon>Tracheophyta</taxon>
        <taxon>Spermatophyta</taxon>
        <taxon>Magnoliopsida</taxon>
        <taxon>eudicotyledons</taxon>
        <taxon>Gunneridae</taxon>
        <taxon>Pentapetalae</taxon>
        <taxon>rosids</taxon>
        <taxon>malvids</taxon>
        <taxon>Brassicales</taxon>
        <taxon>Brassicaceae</taxon>
        <taxon>Brassiceae</taxon>
        <taxon>Brassica</taxon>
    </lineage>
</organism>
<keyword evidence="2" id="KW-1133">Transmembrane helix</keyword>
<dbReference type="PANTHER" id="PTHR48006:SF66">
    <property type="entry name" value="PROTEIN KINASE DOMAIN-CONTAINING PROTEIN"/>
    <property type="match status" value="1"/>
</dbReference>